<evidence type="ECO:0000313" key="2">
    <source>
        <dbReference type="EMBL" id="UUX59770.1"/>
    </source>
</evidence>
<dbReference type="Proteomes" id="UP001060018">
    <property type="component" value="Chromosome"/>
</dbReference>
<dbReference type="SUPFAM" id="SSF48452">
    <property type="entry name" value="TPR-like"/>
    <property type="match status" value="1"/>
</dbReference>
<accession>A0AA95BQY8</accession>
<dbReference type="InterPro" id="IPR041656">
    <property type="entry name" value="TPR_5"/>
</dbReference>
<dbReference type="Pfam" id="PF12688">
    <property type="entry name" value="TPR_5"/>
    <property type="match status" value="1"/>
</dbReference>
<evidence type="ECO:0000313" key="3">
    <source>
        <dbReference type="Proteomes" id="UP001060018"/>
    </source>
</evidence>
<gene>
    <name evidence="2" type="ORF">NUH22_03875</name>
</gene>
<feature type="domain" description="Tetratrico peptide repeat group 5" evidence="1">
    <location>
        <begin position="41"/>
        <end position="156"/>
    </location>
</feature>
<dbReference type="Gene3D" id="1.25.40.10">
    <property type="entry name" value="Tetratricopeptide repeat domain"/>
    <property type="match status" value="1"/>
</dbReference>
<reference evidence="2" key="1">
    <citation type="journal article" date="2022" name="Pest Manag. Sci.">
        <title>Glutamicibacter halophytocola-mediated host fitness of potato tuber moth on Solanaceae crops.</title>
        <authorList>
            <person name="Wang W."/>
            <person name="Xiao G."/>
            <person name="Du G."/>
            <person name="Chang L."/>
            <person name="Yang Y."/>
            <person name="Ye J."/>
            <person name="Chen B."/>
        </authorList>
    </citation>
    <scope>NUCLEOTIDE SEQUENCE</scope>
    <source>
        <strain evidence="2">S2</strain>
    </source>
</reference>
<evidence type="ECO:0000259" key="1">
    <source>
        <dbReference type="Pfam" id="PF12688"/>
    </source>
</evidence>
<protein>
    <submittedName>
        <fullName evidence="2">Tetratricopeptide repeat protein</fullName>
    </submittedName>
</protein>
<name>A0AA95BQY8_9MICC</name>
<dbReference type="RefSeq" id="WP_257746008.1">
    <property type="nucleotide sequence ID" value="NZ_CP102487.1"/>
</dbReference>
<dbReference type="AlphaFoldDB" id="A0AA95BQY8"/>
<organism evidence="2 3">
    <name type="scientific">Glutamicibacter halophytocola</name>
    <dbReference type="NCBI Taxonomy" id="1933880"/>
    <lineage>
        <taxon>Bacteria</taxon>
        <taxon>Bacillati</taxon>
        <taxon>Actinomycetota</taxon>
        <taxon>Actinomycetes</taxon>
        <taxon>Micrococcales</taxon>
        <taxon>Micrococcaceae</taxon>
        <taxon>Glutamicibacter</taxon>
    </lineage>
</organism>
<dbReference type="InterPro" id="IPR011990">
    <property type="entry name" value="TPR-like_helical_dom_sf"/>
</dbReference>
<dbReference type="EMBL" id="CP102487">
    <property type="protein sequence ID" value="UUX59770.1"/>
    <property type="molecule type" value="Genomic_DNA"/>
</dbReference>
<sequence>MSETWEQRVEAYWDTSAGKSAEELREELGELLQGRDPADPRVLFEVASLHDFLGEEEQAVLPYQQAVQAGLGGQKQEEALIQLASTLRNLGQPGQAVALLEQIPPSSLLHADAQGFLALALLDAGRSTEALRIAITALASHARLYGRALAAYAQDLDVPGAAQR</sequence>
<proteinExistence type="predicted"/>